<dbReference type="Proteomes" id="UP001558713">
    <property type="component" value="Unassembled WGS sequence"/>
</dbReference>
<dbReference type="GO" id="GO:0009867">
    <property type="term" value="P:jasmonic acid mediated signaling pathway"/>
    <property type="evidence" value="ECO:0007669"/>
    <property type="project" value="UniProtKB-ARBA"/>
</dbReference>
<feature type="domain" description="SKP1 component dimerisation" evidence="5">
    <location>
        <begin position="135"/>
        <end position="181"/>
    </location>
</feature>
<dbReference type="FunFam" id="3.30.710.10:FF:000026">
    <property type="entry name" value="E3 ubiquitin ligase complex SCF subunit"/>
    <property type="match status" value="1"/>
</dbReference>
<evidence type="ECO:0000259" key="6">
    <source>
        <dbReference type="Pfam" id="PF03931"/>
    </source>
</evidence>
<name>A0ABD1BZV8_CARAN</name>
<dbReference type="SMART" id="SM00512">
    <property type="entry name" value="Skp1"/>
    <property type="match status" value="1"/>
</dbReference>
<evidence type="ECO:0000259" key="5">
    <source>
        <dbReference type="Pfam" id="PF01466"/>
    </source>
</evidence>
<dbReference type="InterPro" id="IPR016073">
    <property type="entry name" value="Skp1_comp_POZ"/>
</dbReference>
<dbReference type="PANTHER" id="PTHR11165">
    <property type="entry name" value="SKP1"/>
    <property type="match status" value="1"/>
</dbReference>
<evidence type="ECO:0000313" key="7">
    <source>
        <dbReference type="EMBL" id="KAL1222764.1"/>
    </source>
</evidence>
<keyword evidence="8" id="KW-1185">Reference proteome</keyword>
<dbReference type="AlphaFoldDB" id="A0ABD1BZV8"/>
<dbReference type="InterPro" id="IPR036296">
    <property type="entry name" value="SKP1-like_dim_sf"/>
</dbReference>
<dbReference type="Gene3D" id="3.30.710.10">
    <property type="entry name" value="Potassium Channel Kv1.1, Chain A"/>
    <property type="match status" value="1"/>
</dbReference>
<comment type="pathway">
    <text evidence="1 4">Protein modification; protein ubiquitination.</text>
</comment>
<dbReference type="EMBL" id="JBANAX010000090">
    <property type="protein sequence ID" value="KAL1222764.1"/>
    <property type="molecule type" value="Genomic_DNA"/>
</dbReference>
<proteinExistence type="inferred from homology"/>
<comment type="caution">
    <text evidence="7">The sequence shown here is derived from an EMBL/GenBank/DDBJ whole genome shotgun (WGS) entry which is preliminary data.</text>
</comment>
<evidence type="ECO:0000256" key="3">
    <source>
        <dbReference type="ARBA" id="ARBA00022786"/>
    </source>
</evidence>
<evidence type="ECO:0000313" key="8">
    <source>
        <dbReference type="Proteomes" id="UP001558713"/>
    </source>
</evidence>
<dbReference type="InterPro" id="IPR016897">
    <property type="entry name" value="SKP1"/>
</dbReference>
<dbReference type="Pfam" id="PF01466">
    <property type="entry name" value="Skp1"/>
    <property type="match status" value="1"/>
</dbReference>
<sequence length="191" mass="21509">MSSKGKSMEECSTNASFEIEEAVENLTVSMKKIVLNSCDGESFEIDESVAREFQIIAHMIEDNCAGKAIPIENISGSILFLVIEYGKKHVEAGVIDEEDEEAKKKLAAWDTEFMEKLDLETIFGLLVAANYLNFQGLLDCASQTVADFIKDKEPEEVREIFHIENDFTPEEEEAIRKEVAWTFDNDPNSVI</sequence>
<evidence type="ECO:0000256" key="1">
    <source>
        <dbReference type="ARBA" id="ARBA00004906"/>
    </source>
</evidence>
<gene>
    <name evidence="7" type="ORF">V5N11_022075</name>
</gene>
<comment type="similarity">
    <text evidence="2 4">Belongs to the SKP1 family.</text>
</comment>
<keyword evidence="3 4" id="KW-0833">Ubl conjugation pathway</keyword>
<dbReference type="InterPro" id="IPR011333">
    <property type="entry name" value="SKP1/BTB/POZ_sf"/>
</dbReference>
<comment type="subunit">
    <text evidence="4">Part of a SCF (SKP1-cullin-F-box) protein ligase complex.</text>
</comment>
<dbReference type="CDD" id="cd18322">
    <property type="entry name" value="BTB_POZ_SKP1"/>
    <property type="match status" value="1"/>
</dbReference>
<dbReference type="SUPFAM" id="SSF81382">
    <property type="entry name" value="Skp1 dimerisation domain-like"/>
    <property type="match status" value="1"/>
</dbReference>
<dbReference type="GO" id="GO:0016567">
    <property type="term" value="P:protein ubiquitination"/>
    <property type="evidence" value="ECO:0007669"/>
    <property type="project" value="UniProtKB-UniRule"/>
</dbReference>
<accession>A0ABD1BZV8</accession>
<reference evidence="7 8" key="1">
    <citation type="submission" date="2024-04" db="EMBL/GenBank/DDBJ databases">
        <title>Genome assembly C_amara_ONT_v2.</title>
        <authorList>
            <person name="Yant L."/>
            <person name="Moore C."/>
            <person name="Slenker M."/>
        </authorList>
    </citation>
    <scope>NUCLEOTIDE SEQUENCE [LARGE SCALE GENOMIC DNA]</scope>
    <source>
        <tissue evidence="7">Leaf</tissue>
    </source>
</reference>
<organism evidence="7 8">
    <name type="scientific">Cardamine amara subsp. amara</name>
    <dbReference type="NCBI Taxonomy" id="228776"/>
    <lineage>
        <taxon>Eukaryota</taxon>
        <taxon>Viridiplantae</taxon>
        <taxon>Streptophyta</taxon>
        <taxon>Embryophyta</taxon>
        <taxon>Tracheophyta</taxon>
        <taxon>Spermatophyta</taxon>
        <taxon>Magnoliopsida</taxon>
        <taxon>eudicotyledons</taxon>
        <taxon>Gunneridae</taxon>
        <taxon>Pentapetalae</taxon>
        <taxon>rosids</taxon>
        <taxon>malvids</taxon>
        <taxon>Brassicales</taxon>
        <taxon>Brassicaceae</taxon>
        <taxon>Cardamineae</taxon>
        <taxon>Cardamine</taxon>
    </lineage>
</organism>
<feature type="domain" description="SKP1 component POZ" evidence="6">
    <location>
        <begin position="31"/>
        <end position="90"/>
    </location>
</feature>
<comment type="function">
    <text evidence="4">Involved in ubiquitination and subsequent proteasomal degradation of target proteins. Together with CUL1, RBX1 and a F-box protein, it forms a SCF E3 ubiquitin ligase complex. The functional specificity of this complex depends on the type of F-box protein. In the SCF complex, it serves as an adapter that links the F-box protein to CUL1.</text>
</comment>
<dbReference type="InterPro" id="IPR016072">
    <property type="entry name" value="Skp1_comp_dimer"/>
</dbReference>
<dbReference type="InterPro" id="IPR001232">
    <property type="entry name" value="SKP1-like"/>
</dbReference>
<evidence type="ECO:0000256" key="4">
    <source>
        <dbReference type="PIRNR" id="PIRNR028729"/>
    </source>
</evidence>
<dbReference type="SUPFAM" id="SSF54695">
    <property type="entry name" value="POZ domain"/>
    <property type="match status" value="1"/>
</dbReference>
<dbReference type="Pfam" id="PF03931">
    <property type="entry name" value="Skp1_POZ"/>
    <property type="match status" value="1"/>
</dbReference>
<protein>
    <recommendedName>
        <fullName evidence="4">SKP1-like protein</fullName>
    </recommendedName>
</protein>
<evidence type="ECO:0000256" key="2">
    <source>
        <dbReference type="ARBA" id="ARBA00009993"/>
    </source>
</evidence>
<dbReference type="PIRSF" id="PIRSF028729">
    <property type="entry name" value="E3_ubiquit_lig_SCF_Skp"/>
    <property type="match status" value="1"/>
</dbReference>